<dbReference type="EMBL" id="GL380601">
    <property type="protein sequence ID" value="EGT58334.1"/>
    <property type="molecule type" value="Genomic_DNA"/>
</dbReference>
<dbReference type="HOGENOM" id="CLU_2673313_0_0_1"/>
<name>G0PIT1_CAEBE</name>
<dbReference type="Proteomes" id="UP000008068">
    <property type="component" value="Unassembled WGS sequence"/>
</dbReference>
<keyword evidence="2" id="KW-1185">Reference proteome</keyword>
<dbReference type="InParanoid" id="G0PIT1"/>
<accession>G0PIT1</accession>
<gene>
    <name evidence="1" type="ORF">CAEBREN_30812</name>
</gene>
<sequence>MGGASSRKKAESRGEVLSVYPDEKCSNQEKEKNHWACMGKDGESMKINKKSSHEGVVKFEDLENIQTGFPAFRRL</sequence>
<dbReference type="AlphaFoldDB" id="G0PIT1"/>
<proteinExistence type="predicted"/>
<evidence type="ECO:0000313" key="1">
    <source>
        <dbReference type="EMBL" id="EGT58334.1"/>
    </source>
</evidence>
<evidence type="ECO:0000313" key="2">
    <source>
        <dbReference type="Proteomes" id="UP000008068"/>
    </source>
</evidence>
<protein>
    <submittedName>
        <fullName evidence="1">Uncharacterized protein</fullName>
    </submittedName>
</protein>
<dbReference type="STRING" id="135651.G0PIT1"/>
<reference evidence="2" key="1">
    <citation type="submission" date="2011-07" db="EMBL/GenBank/DDBJ databases">
        <authorList>
            <consortium name="Caenorhabditis brenneri Sequencing and Analysis Consortium"/>
            <person name="Wilson R.K."/>
        </authorList>
    </citation>
    <scope>NUCLEOTIDE SEQUENCE [LARGE SCALE GENOMIC DNA]</scope>
    <source>
        <strain evidence="2">PB2801</strain>
    </source>
</reference>
<organism evidence="2">
    <name type="scientific">Caenorhabditis brenneri</name>
    <name type="common">Nematode worm</name>
    <dbReference type="NCBI Taxonomy" id="135651"/>
    <lineage>
        <taxon>Eukaryota</taxon>
        <taxon>Metazoa</taxon>
        <taxon>Ecdysozoa</taxon>
        <taxon>Nematoda</taxon>
        <taxon>Chromadorea</taxon>
        <taxon>Rhabditida</taxon>
        <taxon>Rhabditina</taxon>
        <taxon>Rhabditomorpha</taxon>
        <taxon>Rhabditoidea</taxon>
        <taxon>Rhabditidae</taxon>
        <taxon>Peloderinae</taxon>
        <taxon>Caenorhabditis</taxon>
    </lineage>
</organism>